<dbReference type="UniPathway" id="UPA00070">
    <property type="reaction ID" value="UER00120"/>
</dbReference>
<keyword evidence="5" id="KW-0456">Lyase</keyword>
<dbReference type="Proteomes" id="UP000034595">
    <property type="component" value="Unassembled WGS sequence"/>
</dbReference>
<dbReference type="GO" id="GO:0044205">
    <property type="term" value="P:'de novo' UMP biosynthetic process"/>
    <property type="evidence" value="ECO:0007669"/>
    <property type="project" value="UniProtKB-UniPathway"/>
</dbReference>
<dbReference type="GO" id="GO:0004590">
    <property type="term" value="F:orotidine-5'-phosphate decarboxylase activity"/>
    <property type="evidence" value="ECO:0007669"/>
    <property type="project" value="UniProtKB-UniRule"/>
</dbReference>
<dbReference type="Gene3D" id="3.20.20.70">
    <property type="entry name" value="Aldolase class I"/>
    <property type="match status" value="1"/>
</dbReference>
<keyword evidence="3" id="KW-0210">Decarboxylase</keyword>
<sequence length="273" mass="30185">MLSPQPFRFNKVIVEATAGLVSTYKLNSADYEASGPEGYAAMKGTIEMIHQVEPEAAVIIDAKRGDTHDTNIDYACALFDEMQADAITINPYFGEKALRPFLERKEKGIFVHCLSSDEGAEEFQYQPVSLRRNELDEIEKLLGHATHYNGVPLYEYVAYKVAHSWNKNHNCGLVIGATRSDELREIRKVIGDNMPILSPGIGAQGGDTYQAFSAGKNKRGEGLILSSSRSIIFASTDNVAEAAHRETKKIAEEIHRARLKHSCRLSEGQASPL</sequence>
<dbReference type="PANTHER" id="PTHR43375:SF1">
    <property type="entry name" value="OROTIDINE 5'-PHOSPHATE DECARBOXYLASE"/>
    <property type="match status" value="1"/>
</dbReference>
<comment type="pathway">
    <text evidence="1">Pyrimidine metabolism; UMP biosynthesis via de novo pathway; UMP from orotate: step 2/2.</text>
</comment>
<evidence type="ECO:0000256" key="6">
    <source>
        <dbReference type="ARBA" id="ARBA00049157"/>
    </source>
</evidence>
<dbReference type="EMBL" id="LCJQ01000004">
    <property type="protein sequence ID" value="KKT81980.1"/>
    <property type="molecule type" value="Genomic_DNA"/>
</dbReference>
<comment type="similarity">
    <text evidence="2">Belongs to the OMP decarboxylase family. Type 2 subfamily.</text>
</comment>
<evidence type="ECO:0000256" key="2">
    <source>
        <dbReference type="ARBA" id="ARBA00008847"/>
    </source>
</evidence>
<evidence type="ECO:0000313" key="9">
    <source>
        <dbReference type="EMBL" id="KKT81980.1"/>
    </source>
</evidence>
<comment type="caution">
    <text evidence="9">The sequence shown here is derived from an EMBL/GenBank/DDBJ whole genome shotgun (WGS) entry which is preliminary data.</text>
</comment>
<proteinExistence type="inferred from homology"/>
<evidence type="ECO:0000256" key="3">
    <source>
        <dbReference type="ARBA" id="ARBA00022793"/>
    </source>
</evidence>
<gene>
    <name evidence="9" type="ORF">UW78_C0004G0028</name>
</gene>
<dbReference type="InterPro" id="IPR001754">
    <property type="entry name" value="OMPdeCOase_dom"/>
</dbReference>
<evidence type="ECO:0000256" key="1">
    <source>
        <dbReference type="ARBA" id="ARBA00004861"/>
    </source>
</evidence>
<comment type="catalytic activity">
    <reaction evidence="6">
        <text>orotidine 5'-phosphate + H(+) = UMP + CO2</text>
        <dbReference type="Rhea" id="RHEA:11596"/>
        <dbReference type="ChEBI" id="CHEBI:15378"/>
        <dbReference type="ChEBI" id="CHEBI:16526"/>
        <dbReference type="ChEBI" id="CHEBI:57538"/>
        <dbReference type="ChEBI" id="CHEBI:57865"/>
        <dbReference type="EC" id="4.1.1.23"/>
    </reaction>
</comment>
<dbReference type="GO" id="GO:0006207">
    <property type="term" value="P:'de novo' pyrimidine nucleobase biosynthetic process"/>
    <property type="evidence" value="ECO:0007669"/>
    <property type="project" value="InterPro"/>
</dbReference>
<dbReference type="InterPro" id="IPR013785">
    <property type="entry name" value="Aldolase_TIM"/>
</dbReference>
<evidence type="ECO:0000259" key="8">
    <source>
        <dbReference type="SMART" id="SM00934"/>
    </source>
</evidence>
<dbReference type="AlphaFoldDB" id="A0A0G1KEJ6"/>
<name>A0A0G1KEJ6_9BACT</name>
<organism evidence="9 10">
    <name type="scientific">Candidatus Azambacteria bacterium GW2011_GWA1_44_9</name>
    <dbReference type="NCBI Taxonomy" id="1618610"/>
    <lineage>
        <taxon>Bacteria</taxon>
        <taxon>Candidatus Azamiibacteriota</taxon>
    </lineage>
</organism>
<dbReference type="PANTHER" id="PTHR43375">
    <property type="entry name" value="OROTIDINE 5'-PHOSPHATE DECARBOXYLASE"/>
    <property type="match status" value="1"/>
</dbReference>
<evidence type="ECO:0000256" key="4">
    <source>
        <dbReference type="ARBA" id="ARBA00022975"/>
    </source>
</evidence>
<evidence type="ECO:0000313" key="10">
    <source>
        <dbReference type="Proteomes" id="UP000034595"/>
    </source>
</evidence>
<accession>A0A0G1KEJ6</accession>
<protein>
    <recommendedName>
        <fullName evidence="7">Orotidine-5'-phosphate decarboxylase</fullName>
        <ecNumber evidence="7">4.1.1.23</ecNumber>
    </recommendedName>
</protein>
<dbReference type="Pfam" id="PF00215">
    <property type="entry name" value="OMPdecase"/>
    <property type="match status" value="1"/>
</dbReference>
<reference evidence="9 10" key="1">
    <citation type="journal article" date="2015" name="Nature">
        <title>rRNA introns, odd ribosomes, and small enigmatic genomes across a large radiation of phyla.</title>
        <authorList>
            <person name="Brown C.T."/>
            <person name="Hug L.A."/>
            <person name="Thomas B.C."/>
            <person name="Sharon I."/>
            <person name="Castelle C.J."/>
            <person name="Singh A."/>
            <person name="Wilkins M.J."/>
            <person name="Williams K.H."/>
            <person name="Banfield J.F."/>
        </authorList>
    </citation>
    <scope>NUCLEOTIDE SEQUENCE [LARGE SCALE GENOMIC DNA]</scope>
</reference>
<dbReference type="SUPFAM" id="SSF51366">
    <property type="entry name" value="Ribulose-phoshate binding barrel"/>
    <property type="match status" value="1"/>
</dbReference>
<dbReference type="EC" id="4.1.1.23" evidence="7"/>
<evidence type="ECO:0000256" key="5">
    <source>
        <dbReference type="ARBA" id="ARBA00023239"/>
    </source>
</evidence>
<dbReference type="SMART" id="SM00934">
    <property type="entry name" value="OMPdecase"/>
    <property type="match status" value="1"/>
</dbReference>
<dbReference type="NCBIfam" id="TIGR02127">
    <property type="entry name" value="pyrF_sub2"/>
    <property type="match status" value="1"/>
</dbReference>
<dbReference type="CDD" id="cd04725">
    <property type="entry name" value="OMP_decarboxylase_like"/>
    <property type="match status" value="1"/>
</dbReference>
<dbReference type="InterPro" id="IPR011995">
    <property type="entry name" value="OMPdecase_type-2"/>
</dbReference>
<evidence type="ECO:0000256" key="7">
    <source>
        <dbReference type="NCBIfam" id="TIGR02127"/>
    </source>
</evidence>
<feature type="domain" description="Orotidine 5'-phosphate decarboxylase" evidence="8">
    <location>
        <begin position="2"/>
        <end position="243"/>
    </location>
</feature>
<dbReference type="InterPro" id="IPR011060">
    <property type="entry name" value="RibuloseP-bd_barrel"/>
</dbReference>
<keyword evidence="4" id="KW-0665">Pyrimidine biosynthesis</keyword>